<gene>
    <name evidence="1" type="ORF">LITE_LOCUS43765</name>
</gene>
<keyword evidence="2" id="KW-1185">Reference proteome</keyword>
<reference evidence="1" key="1">
    <citation type="submission" date="2022-08" db="EMBL/GenBank/DDBJ databases">
        <authorList>
            <person name="Gutierrez-Valencia J."/>
        </authorList>
    </citation>
    <scope>NUCLEOTIDE SEQUENCE</scope>
</reference>
<evidence type="ECO:0000313" key="2">
    <source>
        <dbReference type="Proteomes" id="UP001154282"/>
    </source>
</evidence>
<dbReference type="EMBL" id="CAMGYJ010000009">
    <property type="protein sequence ID" value="CAI0545973.1"/>
    <property type="molecule type" value="Genomic_DNA"/>
</dbReference>
<sequence>MGDILVERSVAEGVA</sequence>
<comment type="caution">
    <text evidence="1">The sequence shown here is derived from an EMBL/GenBank/DDBJ whole genome shotgun (WGS) entry which is preliminary data.</text>
</comment>
<organism evidence="1 2">
    <name type="scientific">Linum tenue</name>
    <dbReference type="NCBI Taxonomy" id="586396"/>
    <lineage>
        <taxon>Eukaryota</taxon>
        <taxon>Viridiplantae</taxon>
        <taxon>Streptophyta</taxon>
        <taxon>Embryophyta</taxon>
        <taxon>Tracheophyta</taxon>
        <taxon>Spermatophyta</taxon>
        <taxon>Magnoliopsida</taxon>
        <taxon>eudicotyledons</taxon>
        <taxon>Gunneridae</taxon>
        <taxon>Pentapetalae</taxon>
        <taxon>rosids</taxon>
        <taxon>fabids</taxon>
        <taxon>Malpighiales</taxon>
        <taxon>Linaceae</taxon>
        <taxon>Linum</taxon>
    </lineage>
</organism>
<dbReference type="Proteomes" id="UP001154282">
    <property type="component" value="Unassembled WGS sequence"/>
</dbReference>
<proteinExistence type="predicted"/>
<evidence type="ECO:0000313" key="1">
    <source>
        <dbReference type="EMBL" id="CAI0545973.1"/>
    </source>
</evidence>
<accession>A0AAV0QNT7</accession>
<name>A0AAV0QNT7_9ROSI</name>
<protein>
    <submittedName>
        <fullName evidence="1">Uncharacterized protein</fullName>
    </submittedName>
</protein>